<dbReference type="EMBL" id="JBHMBC010000022">
    <property type="protein sequence ID" value="MFB9820593.1"/>
    <property type="molecule type" value="Genomic_DNA"/>
</dbReference>
<evidence type="ECO:0008006" key="3">
    <source>
        <dbReference type="Google" id="ProtNLM"/>
    </source>
</evidence>
<evidence type="ECO:0000313" key="1">
    <source>
        <dbReference type="EMBL" id="MFB9820593.1"/>
    </source>
</evidence>
<reference evidence="1 2" key="1">
    <citation type="submission" date="2024-09" db="EMBL/GenBank/DDBJ databases">
        <authorList>
            <person name="Sun Q."/>
            <person name="Mori K."/>
        </authorList>
    </citation>
    <scope>NUCLEOTIDE SEQUENCE [LARGE SCALE GENOMIC DNA]</scope>
    <source>
        <strain evidence="1 2">JCM 1334</strain>
    </source>
</reference>
<name>A0ABV5Y0R2_ARTRM</name>
<keyword evidence="2" id="KW-1185">Reference proteome</keyword>
<protein>
    <recommendedName>
        <fullName evidence="3">Helix-turn-helix domain-containing protein</fullName>
    </recommendedName>
</protein>
<proteinExistence type="predicted"/>
<sequence>MLTVNHDGVSVESDLAGGLLECPGCRGRLRPWGWARERLIRHGTGAGRFLLRHRPRRGRCAGCAATHVLLEAGLAARRADTAAVIAAAVEAKTAAGHGHRRIASWLGRPASTVRGWLRAFAASAVPIAEVFTALAHRDGADAAGLWPAPEPTPAGRALAAVTAYASVLAERFAVAALPWHSAGLAAAGPFFFSTGRWHGGVQHELALTPEIRGGKGEGSTG</sequence>
<organism evidence="1 2">
    <name type="scientific">Arthrobacter ramosus</name>
    <dbReference type="NCBI Taxonomy" id="1672"/>
    <lineage>
        <taxon>Bacteria</taxon>
        <taxon>Bacillati</taxon>
        <taxon>Actinomycetota</taxon>
        <taxon>Actinomycetes</taxon>
        <taxon>Micrococcales</taxon>
        <taxon>Micrococcaceae</taxon>
        <taxon>Arthrobacter</taxon>
    </lineage>
</organism>
<comment type="caution">
    <text evidence="1">The sequence shown here is derived from an EMBL/GenBank/DDBJ whole genome shotgun (WGS) entry which is preliminary data.</text>
</comment>
<dbReference type="RefSeq" id="WP_234751127.1">
    <property type="nucleotide sequence ID" value="NZ_BAAAWN010000001.1"/>
</dbReference>
<evidence type="ECO:0000313" key="2">
    <source>
        <dbReference type="Proteomes" id="UP001589702"/>
    </source>
</evidence>
<gene>
    <name evidence="1" type="ORF">ACFFP1_13925</name>
</gene>
<accession>A0ABV5Y0R2</accession>
<dbReference type="Proteomes" id="UP001589702">
    <property type="component" value="Unassembled WGS sequence"/>
</dbReference>